<evidence type="ECO:0000313" key="2">
    <source>
        <dbReference type="EMBL" id="CAK9254336.1"/>
    </source>
</evidence>
<feature type="region of interest" description="Disordered" evidence="1">
    <location>
        <begin position="136"/>
        <end position="229"/>
    </location>
</feature>
<feature type="region of interest" description="Disordered" evidence="1">
    <location>
        <begin position="63"/>
        <end position="104"/>
    </location>
</feature>
<organism evidence="2 3">
    <name type="scientific">Sphagnum jensenii</name>
    <dbReference type="NCBI Taxonomy" id="128206"/>
    <lineage>
        <taxon>Eukaryota</taxon>
        <taxon>Viridiplantae</taxon>
        <taxon>Streptophyta</taxon>
        <taxon>Embryophyta</taxon>
        <taxon>Bryophyta</taxon>
        <taxon>Sphagnophytina</taxon>
        <taxon>Sphagnopsida</taxon>
        <taxon>Sphagnales</taxon>
        <taxon>Sphagnaceae</taxon>
        <taxon>Sphagnum</taxon>
    </lineage>
</organism>
<gene>
    <name evidence="2" type="ORF">CSSPJE1EN1_LOCUS29714</name>
</gene>
<keyword evidence="3" id="KW-1185">Reference proteome</keyword>
<feature type="region of interest" description="Disordered" evidence="1">
    <location>
        <begin position="1"/>
        <end position="23"/>
    </location>
</feature>
<protein>
    <submittedName>
        <fullName evidence="2">Uncharacterized protein</fullName>
    </submittedName>
</protein>
<feature type="compositionally biased region" description="Low complexity" evidence="1">
    <location>
        <begin position="147"/>
        <end position="160"/>
    </location>
</feature>
<evidence type="ECO:0000256" key="1">
    <source>
        <dbReference type="SAM" id="MobiDB-lite"/>
    </source>
</evidence>
<feature type="compositionally biased region" description="Low complexity" evidence="1">
    <location>
        <begin position="63"/>
        <end position="79"/>
    </location>
</feature>
<dbReference type="Proteomes" id="UP001497444">
    <property type="component" value="Unassembled WGS sequence"/>
</dbReference>
<comment type="caution">
    <text evidence="2">The sequence shown here is derived from an EMBL/GenBank/DDBJ whole genome shotgun (WGS) entry which is preliminary data.</text>
</comment>
<name>A0ABP0VKC9_9BRYO</name>
<dbReference type="EMBL" id="CAXAQS010001011">
    <property type="protein sequence ID" value="CAK9254336.1"/>
    <property type="molecule type" value="Genomic_DNA"/>
</dbReference>
<sequence>MGSYEGNAGSVGPSSTIKSVPPKYHVGYMRPLDLHNALKQVGLTHSNNQLKAQKKNSQTVIFSTNTDSNANNNNNNNKATNERIERKNINTPSLLDNNGFKPNPNKYFSTPVTYLPRINLNSNLGPETEFKPKFQTENRPVSNAAPQPSSYSFSSLQIQSKPSIQFPQQEKESEHPIQSPVQQTSQENDDFIDNEVAVLTSTQPPVLPPQEEDVQQKTEEEDDSEITTKRLKQVMKMDLKNHRN</sequence>
<feature type="compositionally biased region" description="Polar residues" evidence="1">
    <location>
        <begin position="137"/>
        <end position="146"/>
    </location>
</feature>
<reference evidence="2" key="1">
    <citation type="submission" date="2024-02" db="EMBL/GenBank/DDBJ databases">
        <authorList>
            <consortium name="ELIXIR-Norway"/>
            <consortium name="Elixir Norway"/>
        </authorList>
    </citation>
    <scope>NUCLEOTIDE SEQUENCE</scope>
</reference>
<proteinExistence type="predicted"/>
<evidence type="ECO:0000313" key="3">
    <source>
        <dbReference type="Proteomes" id="UP001497444"/>
    </source>
</evidence>
<accession>A0ABP0VKC9</accession>